<evidence type="ECO:0000256" key="5">
    <source>
        <dbReference type="ARBA" id="ARBA00023163"/>
    </source>
</evidence>
<protein>
    <submittedName>
        <fullName evidence="10">DNA-binding response regulator</fullName>
    </submittedName>
</protein>
<dbReference type="Gene3D" id="3.40.50.2300">
    <property type="match status" value="1"/>
</dbReference>
<keyword evidence="1 6" id="KW-0597">Phosphoprotein</keyword>
<dbReference type="OrthoDB" id="9790442at2"/>
<dbReference type="FunFam" id="1.10.10.10:FF:000005">
    <property type="entry name" value="Two-component system response regulator"/>
    <property type="match status" value="1"/>
</dbReference>
<reference evidence="11" key="1">
    <citation type="submission" date="2016-07" db="EMBL/GenBank/DDBJ databases">
        <authorList>
            <person name="Florea S."/>
            <person name="Webb J.S."/>
            <person name="Jaromczyk J."/>
            <person name="Schardl C.L."/>
        </authorList>
    </citation>
    <scope>NUCLEOTIDE SEQUENCE [LARGE SCALE GENOMIC DNA]</scope>
    <source>
        <strain evidence="11">CY1</strain>
    </source>
</reference>
<dbReference type="Pfam" id="PF00072">
    <property type="entry name" value="Response_reg"/>
    <property type="match status" value="1"/>
</dbReference>
<dbReference type="InterPro" id="IPR011006">
    <property type="entry name" value="CheY-like_superfamily"/>
</dbReference>
<keyword evidence="4 7" id="KW-0238">DNA-binding</keyword>
<feature type="DNA-binding region" description="OmpR/PhoB-type" evidence="7">
    <location>
        <begin position="136"/>
        <end position="232"/>
    </location>
</feature>
<dbReference type="Proteomes" id="UP000190626">
    <property type="component" value="Unassembled WGS sequence"/>
</dbReference>
<dbReference type="PANTHER" id="PTHR48111:SF22">
    <property type="entry name" value="REGULATOR OF RPOS"/>
    <property type="match status" value="1"/>
</dbReference>
<name>A0A1V4HCE7_9BACL</name>
<dbReference type="AlphaFoldDB" id="A0A1V4HCE7"/>
<dbReference type="InterPro" id="IPR039420">
    <property type="entry name" value="WalR-like"/>
</dbReference>
<evidence type="ECO:0000256" key="6">
    <source>
        <dbReference type="PROSITE-ProRule" id="PRU00169"/>
    </source>
</evidence>
<keyword evidence="5" id="KW-0804">Transcription</keyword>
<evidence type="ECO:0000256" key="2">
    <source>
        <dbReference type="ARBA" id="ARBA00023012"/>
    </source>
</evidence>
<evidence type="ECO:0000313" key="10">
    <source>
        <dbReference type="EMBL" id="OPH50492.1"/>
    </source>
</evidence>
<dbReference type="InterPro" id="IPR036388">
    <property type="entry name" value="WH-like_DNA-bd_sf"/>
</dbReference>
<dbReference type="CDD" id="cd00383">
    <property type="entry name" value="trans_reg_C"/>
    <property type="match status" value="1"/>
</dbReference>
<proteinExistence type="predicted"/>
<evidence type="ECO:0000256" key="1">
    <source>
        <dbReference type="ARBA" id="ARBA00022553"/>
    </source>
</evidence>
<dbReference type="STRING" id="1469647.BC351_07485"/>
<evidence type="ECO:0000256" key="7">
    <source>
        <dbReference type="PROSITE-ProRule" id="PRU01091"/>
    </source>
</evidence>
<organism evidence="10 11">
    <name type="scientific">Paenibacillus ferrarius</name>
    <dbReference type="NCBI Taxonomy" id="1469647"/>
    <lineage>
        <taxon>Bacteria</taxon>
        <taxon>Bacillati</taxon>
        <taxon>Bacillota</taxon>
        <taxon>Bacilli</taxon>
        <taxon>Bacillales</taxon>
        <taxon>Paenibacillaceae</taxon>
        <taxon>Paenibacillus</taxon>
    </lineage>
</organism>
<dbReference type="SUPFAM" id="SSF52172">
    <property type="entry name" value="CheY-like"/>
    <property type="match status" value="1"/>
</dbReference>
<dbReference type="PROSITE" id="PS50110">
    <property type="entry name" value="RESPONSE_REGULATORY"/>
    <property type="match status" value="1"/>
</dbReference>
<dbReference type="SMART" id="SM00862">
    <property type="entry name" value="Trans_reg_C"/>
    <property type="match status" value="1"/>
</dbReference>
<keyword evidence="2" id="KW-0902">Two-component regulatory system</keyword>
<dbReference type="GO" id="GO:0000156">
    <property type="term" value="F:phosphorelay response regulator activity"/>
    <property type="evidence" value="ECO:0007669"/>
    <property type="project" value="TreeGrafter"/>
</dbReference>
<evidence type="ECO:0000313" key="11">
    <source>
        <dbReference type="Proteomes" id="UP000190626"/>
    </source>
</evidence>
<dbReference type="SMART" id="SM00448">
    <property type="entry name" value="REC"/>
    <property type="match status" value="1"/>
</dbReference>
<keyword evidence="11" id="KW-1185">Reference proteome</keyword>
<gene>
    <name evidence="10" type="ORF">BC351_07485</name>
</gene>
<dbReference type="GO" id="GO:0006355">
    <property type="term" value="P:regulation of DNA-templated transcription"/>
    <property type="evidence" value="ECO:0007669"/>
    <property type="project" value="InterPro"/>
</dbReference>
<evidence type="ECO:0000259" key="9">
    <source>
        <dbReference type="PROSITE" id="PS51755"/>
    </source>
</evidence>
<dbReference type="PROSITE" id="PS51755">
    <property type="entry name" value="OMPR_PHOB"/>
    <property type="match status" value="1"/>
</dbReference>
<evidence type="ECO:0000256" key="4">
    <source>
        <dbReference type="ARBA" id="ARBA00023125"/>
    </source>
</evidence>
<evidence type="ECO:0000256" key="3">
    <source>
        <dbReference type="ARBA" id="ARBA00023015"/>
    </source>
</evidence>
<keyword evidence="3" id="KW-0805">Transcription regulation</keyword>
<evidence type="ECO:0000259" key="8">
    <source>
        <dbReference type="PROSITE" id="PS50110"/>
    </source>
</evidence>
<comment type="caution">
    <text evidence="10">The sequence shown here is derived from an EMBL/GenBank/DDBJ whole genome shotgun (WGS) entry which is preliminary data.</text>
</comment>
<dbReference type="PANTHER" id="PTHR48111">
    <property type="entry name" value="REGULATOR OF RPOS"/>
    <property type="match status" value="1"/>
</dbReference>
<dbReference type="RefSeq" id="WP_079417645.1">
    <property type="nucleotide sequence ID" value="NZ_MBTG01000034.1"/>
</dbReference>
<dbReference type="GO" id="GO:0005829">
    <property type="term" value="C:cytosol"/>
    <property type="evidence" value="ECO:0007669"/>
    <property type="project" value="TreeGrafter"/>
</dbReference>
<accession>A0A1V4HCE7</accession>
<feature type="domain" description="OmpR/PhoB-type" evidence="9">
    <location>
        <begin position="136"/>
        <end position="232"/>
    </location>
</feature>
<dbReference type="InterPro" id="IPR001789">
    <property type="entry name" value="Sig_transdc_resp-reg_receiver"/>
</dbReference>
<sequence>MSDRILVIEDELKIARLLQLELTHAGYSVELASDGSEGLQKALHCDWDLILIDILLPLYNGFDVIKSFRATDKETPIIVLSACGSTEDIVHGIDLGGQDYITKPFQMEELLARIRACIRDRKHFQDIFKELKNSGTTTYAIQGAYVNARTREFIQNGKKVDLTPKEFDLLVYLMEHPNEMLSREQIMKDVWGYDFFGNSNLVDVYIRYVRNKISPPFPVIRTIRGIGYCLEVKGNET</sequence>
<dbReference type="EMBL" id="MBTG01000034">
    <property type="protein sequence ID" value="OPH50492.1"/>
    <property type="molecule type" value="Genomic_DNA"/>
</dbReference>
<dbReference type="Pfam" id="PF00486">
    <property type="entry name" value="Trans_reg_C"/>
    <property type="match status" value="1"/>
</dbReference>
<dbReference type="GO" id="GO:0032993">
    <property type="term" value="C:protein-DNA complex"/>
    <property type="evidence" value="ECO:0007669"/>
    <property type="project" value="TreeGrafter"/>
</dbReference>
<feature type="domain" description="Response regulatory" evidence="8">
    <location>
        <begin position="4"/>
        <end position="118"/>
    </location>
</feature>
<dbReference type="Gene3D" id="1.10.10.10">
    <property type="entry name" value="Winged helix-like DNA-binding domain superfamily/Winged helix DNA-binding domain"/>
    <property type="match status" value="1"/>
</dbReference>
<feature type="modified residue" description="4-aspartylphosphate" evidence="6">
    <location>
        <position position="53"/>
    </location>
</feature>
<dbReference type="GO" id="GO:0000976">
    <property type="term" value="F:transcription cis-regulatory region binding"/>
    <property type="evidence" value="ECO:0007669"/>
    <property type="project" value="TreeGrafter"/>
</dbReference>
<dbReference type="InterPro" id="IPR001867">
    <property type="entry name" value="OmpR/PhoB-type_DNA-bd"/>
</dbReference>